<comment type="caution">
    <text evidence="6">The sequence shown here is derived from an EMBL/GenBank/DDBJ whole genome shotgun (WGS) entry which is preliminary data.</text>
</comment>
<dbReference type="AlphaFoldDB" id="A0A812R977"/>
<gene>
    <name evidence="6" type="primary">ANKRD36C</name>
    <name evidence="6" type="ORF">SNAT2548_LOCUS23322</name>
</gene>
<evidence type="ECO:0000256" key="2">
    <source>
        <dbReference type="ARBA" id="ARBA00023043"/>
    </source>
</evidence>
<evidence type="ECO:0000256" key="4">
    <source>
        <dbReference type="SAM" id="Coils"/>
    </source>
</evidence>
<sequence length="393" mass="41244">MSFARDVRSTTPTTPLRKGRQGLGAERPAERPSVERPEPSLSRLLDIVTDHGLQLKSLRQEHEALQQETRALRCALSSAGLWRQDKAQHEGPTSPASPADFSPSAGEVLAKLAPQSVSQSSGKRPAAGYPVRHSHMSATAASAAKAEPVGTSSVCSTSAGSECSGSSITSSIKRSSSSGSVGGVRKTKSCPKARPRAENASKTDAIQPSPGAGDGCERGGPSRSAAASPSRQRSLSAGRETSASTPRGSTRRASSGSPLRRSRPHVPPSLYQAAQPLLEASLTKEKRAVALSAVSRALKDGAPPHKWEGPETPLRAAVQARSAEMARLLVEARANPNEKDAKGVCVLHTASFDGLPDLCQTLLRARADANAADQHGQTALFFAPKPWEPFEDL</sequence>
<dbReference type="Proteomes" id="UP000604046">
    <property type="component" value="Unassembled WGS sequence"/>
</dbReference>
<dbReference type="Pfam" id="PF12796">
    <property type="entry name" value="Ank_2"/>
    <property type="match status" value="1"/>
</dbReference>
<dbReference type="InterPro" id="IPR036770">
    <property type="entry name" value="Ankyrin_rpt-contain_sf"/>
</dbReference>
<dbReference type="PANTHER" id="PTHR24189:SF50">
    <property type="entry name" value="ANKYRIN REPEAT AND SOCS BOX PROTEIN 2"/>
    <property type="match status" value="1"/>
</dbReference>
<organism evidence="6 7">
    <name type="scientific">Symbiodinium natans</name>
    <dbReference type="NCBI Taxonomy" id="878477"/>
    <lineage>
        <taxon>Eukaryota</taxon>
        <taxon>Sar</taxon>
        <taxon>Alveolata</taxon>
        <taxon>Dinophyceae</taxon>
        <taxon>Suessiales</taxon>
        <taxon>Symbiodiniaceae</taxon>
        <taxon>Symbiodinium</taxon>
    </lineage>
</organism>
<dbReference type="SUPFAM" id="SSF48403">
    <property type="entry name" value="Ankyrin repeat"/>
    <property type="match status" value="1"/>
</dbReference>
<reference evidence="6" key="1">
    <citation type="submission" date="2021-02" db="EMBL/GenBank/DDBJ databases">
        <authorList>
            <person name="Dougan E. K."/>
            <person name="Rhodes N."/>
            <person name="Thang M."/>
            <person name="Chan C."/>
        </authorList>
    </citation>
    <scope>NUCLEOTIDE SEQUENCE</scope>
</reference>
<evidence type="ECO:0000256" key="5">
    <source>
        <dbReference type="SAM" id="MobiDB-lite"/>
    </source>
</evidence>
<keyword evidence="7" id="KW-1185">Reference proteome</keyword>
<feature type="compositionally biased region" description="Basic residues" evidence="5">
    <location>
        <begin position="185"/>
        <end position="194"/>
    </location>
</feature>
<evidence type="ECO:0000313" key="6">
    <source>
        <dbReference type="EMBL" id="CAE7429040.1"/>
    </source>
</evidence>
<feature type="compositionally biased region" description="Basic and acidic residues" evidence="5">
    <location>
        <begin position="27"/>
        <end position="38"/>
    </location>
</feature>
<proteinExistence type="predicted"/>
<dbReference type="InterPro" id="IPR002110">
    <property type="entry name" value="Ankyrin_rpt"/>
</dbReference>
<dbReference type="OrthoDB" id="6596655at2759"/>
<feature type="compositionally biased region" description="Polar residues" evidence="5">
    <location>
        <begin position="239"/>
        <end position="257"/>
    </location>
</feature>
<evidence type="ECO:0000256" key="3">
    <source>
        <dbReference type="PROSITE-ProRule" id="PRU00023"/>
    </source>
</evidence>
<feature type="compositionally biased region" description="Low complexity" evidence="5">
    <location>
        <begin position="92"/>
        <end position="105"/>
    </location>
</feature>
<name>A0A812R977_9DINO</name>
<feature type="compositionally biased region" description="Low complexity" evidence="5">
    <location>
        <begin position="137"/>
        <end position="146"/>
    </location>
</feature>
<protein>
    <submittedName>
        <fullName evidence="6">ANKRD36C protein</fullName>
    </submittedName>
</protein>
<dbReference type="InterPro" id="IPR050745">
    <property type="entry name" value="Multifunctional_regulatory"/>
</dbReference>
<evidence type="ECO:0000256" key="1">
    <source>
        <dbReference type="ARBA" id="ARBA00022737"/>
    </source>
</evidence>
<dbReference type="PANTHER" id="PTHR24189">
    <property type="entry name" value="MYOTROPHIN"/>
    <property type="match status" value="1"/>
</dbReference>
<keyword evidence="1" id="KW-0677">Repeat</keyword>
<keyword evidence="4" id="KW-0175">Coiled coil</keyword>
<dbReference type="Gene3D" id="1.25.40.20">
    <property type="entry name" value="Ankyrin repeat-containing domain"/>
    <property type="match status" value="1"/>
</dbReference>
<feature type="coiled-coil region" evidence="4">
    <location>
        <begin position="48"/>
        <end position="75"/>
    </location>
</feature>
<feature type="region of interest" description="Disordered" evidence="5">
    <location>
        <begin position="1"/>
        <end position="41"/>
    </location>
</feature>
<accession>A0A812R977</accession>
<feature type="compositionally biased region" description="Low complexity" evidence="5">
    <location>
        <begin position="155"/>
        <end position="179"/>
    </location>
</feature>
<feature type="compositionally biased region" description="Low complexity" evidence="5">
    <location>
        <begin position="219"/>
        <end position="237"/>
    </location>
</feature>
<feature type="region of interest" description="Disordered" evidence="5">
    <location>
        <begin position="83"/>
        <end position="272"/>
    </location>
</feature>
<keyword evidence="2 3" id="KW-0040">ANK repeat</keyword>
<dbReference type="PROSITE" id="PS50088">
    <property type="entry name" value="ANK_REPEAT"/>
    <property type="match status" value="2"/>
</dbReference>
<evidence type="ECO:0000313" key="7">
    <source>
        <dbReference type="Proteomes" id="UP000604046"/>
    </source>
</evidence>
<feature type="repeat" description="ANK" evidence="3">
    <location>
        <begin position="342"/>
        <end position="374"/>
    </location>
</feature>
<dbReference type="EMBL" id="CAJNDS010002318">
    <property type="protein sequence ID" value="CAE7429040.1"/>
    <property type="molecule type" value="Genomic_DNA"/>
</dbReference>
<feature type="repeat" description="ANK" evidence="3">
    <location>
        <begin position="309"/>
        <end position="341"/>
    </location>
</feature>